<evidence type="ECO:0000259" key="1">
    <source>
        <dbReference type="Pfam" id="PF01345"/>
    </source>
</evidence>
<sequence length="472" mass="46648">MTITLQNNTDNPGGNTFAAVGATTPTATLTILNQQFANATNFAANGAMIGGTFAGDPHYAAMNFLGGGQSAQFTSLPTVTAGTGIAVATNHAAQFEFRTNGLLAAGSPASGRFQFADLRIDLNVPVSNLVLHIAGLGGNAGGKNFTAEFDLVPGSSIGATGIARLSGNAAFGVAGNQINHLVATPAANCNVANSGACGSVHVTGTAITRVYLRMYMRSSDATAWPTNGAEGWMFALSGEVSDMTPAFSGLPASIVPGTNYSATLTCTNQGPNIAYSPTCTPTASAGTISALNCVPAIPVPPAGLSPIAPNNQIACSFNYVLPAGGGQTQVTFTGQTGAVNDRNGGSVGSAPNNQVVANVPVPNADLVLTKTNTPGANGNVDQAADTVVSGAPSNYAITVTNNGPNAANGAVVTDPAPTNLNCTTATCSAAGGAVCPVPTGAALVTALQGAGATVPTLPNGGSVTFTLNCTVQ</sequence>
<proteinExistence type="predicted"/>
<protein>
    <recommendedName>
        <fullName evidence="1">DUF11 domain-containing protein</fullName>
    </recommendedName>
</protein>
<dbReference type="InterPro" id="IPR001434">
    <property type="entry name" value="OmcB-like_DUF11"/>
</dbReference>
<dbReference type="NCBIfam" id="TIGR01451">
    <property type="entry name" value="B_ant_repeat"/>
    <property type="match status" value="1"/>
</dbReference>
<evidence type="ECO:0000313" key="3">
    <source>
        <dbReference type="Proteomes" id="UP001597110"/>
    </source>
</evidence>
<comment type="caution">
    <text evidence="2">The sequence shown here is derived from an EMBL/GenBank/DDBJ whole genome shotgun (WGS) entry which is preliminary data.</text>
</comment>
<dbReference type="EMBL" id="JBHTIF010000001">
    <property type="protein sequence ID" value="MFD0724485.1"/>
    <property type="molecule type" value="Genomic_DNA"/>
</dbReference>
<feature type="domain" description="DUF11" evidence="1">
    <location>
        <begin position="384"/>
        <end position="471"/>
    </location>
</feature>
<dbReference type="RefSeq" id="WP_386822142.1">
    <property type="nucleotide sequence ID" value="NZ_JBHTIF010000001.1"/>
</dbReference>
<gene>
    <name evidence="2" type="ORF">ACFQ0E_02615</name>
</gene>
<dbReference type="InterPro" id="IPR047589">
    <property type="entry name" value="DUF11_rpt"/>
</dbReference>
<dbReference type="Proteomes" id="UP001597110">
    <property type="component" value="Unassembled WGS sequence"/>
</dbReference>
<dbReference type="Pfam" id="PF01345">
    <property type="entry name" value="DUF11"/>
    <property type="match status" value="1"/>
</dbReference>
<name>A0ABW2YBE5_9GAMM</name>
<reference evidence="3" key="1">
    <citation type="journal article" date="2019" name="Int. J. Syst. Evol. Microbiol.">
        <title>The Global Catalogue of Microorganisms (GCM) 10K type strain sequencing project: providing services to taxonomists for standard genome sequencing and annotation.</title>
        <authorList>
            <consortium name="The Broad Institute Genomics Platform"/>
            <consortium name="The Broad Institute Genome Sequencing Center for Infectious Disease"/>
            <person name="Wu L."/>
            <person name="Ma J."/>
        </authorList>
    </citation>
    <scope>NUCLEOTIDE SEQUENCE [LARGE SCALE GENOMIC DNA]</scope>
    <source>
        <strain evidence="3">CCUG 55585</strain>
    </source>
</reference>
<organism evidence="2 3">
    <name type="scientific">Lysobacter brunescens</name>
    <dbReference type="NCBI Taxonomy" id="262323"/>
    <lineage>
        <taxon>Bacteria</taxon>
        <taxon>Pseudomonadati</taxon>
        <taxon>Pseudomonadota</taxon>
        <taxon>Gammaproteobacteria</taxon>
        <taxon>Lysobacterales</taxon>
        <taxon>Lysobacteraceae</taxon>
        <taxon>Lysobacter</taxon>
    </lineage>
</organism>
<evidence type="ECO:0000313" key="2">
    <source>
        <dbReference type="EMBL" id="MFD0724485.1"/>
    </source>
</evidence>
<keyword evidence="3" id="KW-1185">Reference proteome</keyword>
<accession>A0ABW2YBE5</accession>